<evidence type="ECO:0008006" key="4">
    <source>
        <dbReference type="Google" id="ProtNLM"/>
    </source>
</evidence>
<proteinExistence type="predicted"/>
<dbReference type="EMBL" id="CP074129">
    <property type="protein sequence ID" value="QUS59036.1"/>
    <property type="molecule type" value="Genomic_DNA"/>
</dbReference>
<evidence type="ECO:0000256" key="1">
    <source>
        <dbReference type="ARBA" id="ARBA00023172"/>
    </source>
</evidence>
<dbReference type="Proteomes" id="UP000680706">
    <property type="component" value="Plasmid pAb134-03"/>
</dbReference>
<protein>
    <recommendedName>
        <fullName evidence="4">Phage integrase family protein</fullName>
    </recommendedName>
</protein>
<name>A0ABX8B0P8_9HYPH</name>
<reference evidence="2 3" key="1">
    <citation type="journal article" date="2021" name="Angew. Chem. Int. Ed. Engl.">
        <title>A novel family of nonribosomal peptides modulate collective behavior in Pseudovibrio bacteria isolated from marine sponges.</title>
        <authorList>
            <person name="Ioca L.P."/>
            <person name="Dai Y."/>
            <person name="Kunakom S."/>
            <person name="Diaz-Espinosa J."/>
            <person name="Krunic A."/>
            <person name="Crnkovic C.M."/>
            <person name="Orjala J."/>
            <person name="Sanchez L.M."/>
            <person name="Ferreira A.G."/>
            <person name="Berlinck R.G.S."/>
            <person name="Eustaquio A.S."/>
        </authorList>
    </citation>
    <scope>NUCLEOTIDE SEQUENCE [LARGE SCALE GENOMIC DNA]</scope>
    <source>
        <strain evidence="2 3">Ab134</strain>
        <plasmid evidence="2 3">pAb134-03</plasmid>
    </source>
</reference>
<organism evidence="2 3">
    <name type="scientific">Pseudovibrio brasiliensis</name>
    <dbReference type="NCBI Taxonomy" id="1898042"/>
    <lineage>
        <taxon>Bacteria</taxon>
        <taxon>Pseudomonadati</taxon>
        <taxon>Pseudomonadota</taxon>
        <taxon>Alphaproteobacteria</taxon>
        <taxon>Hyphomicrobiales</taxon>
        <taxon>Stappiaceae</taxon>
        <taxon>Pseudovibrio</taxon>
    </lineage>
</organism>
<evidence type="ECO:0000313" key="3">
    <source>
        <dbReference type="Proteomes" id="UP000680706"/>
    </source>
</evidence>
<accession>A0ABX8B0P8</accession>
<dbReference type="Gene3D" id="1.10.443.10">
    <property type="entry name" value="Intergrase catalytic core"/>
    <property type="match status" value="1"/>
</dbReference>
<keyword evidence="1" id="KW-0233">DNA recombination</keyword>
<evidence type="ECO:0000313" key="2">
    <source>
        <dbReference type="EMBL" id="QUS59036.1"/>
    </source>
</evidence>
<keyword evidence="2" id="KW-0614">Plasmid</keyword>
<dbReference type="RefSeq" id="WP_075701424.1">
    <property type="nucleotide sequence ID" value="NZ_CP074129.1"/>
</dbReference>
<dbReference type="InterPro" id="IPR011010">
    <property type="entry name" value="DNA_brk_join_enz"/>
</dbReference>
<gene>
    <name evidence="2" type="ORF">KGB56_25820</name>
</gene>
<sequence length="641" mass="73117">MRPRTAQDCPVITPEGEHTKLSNELGDPVWYLHDEDQEVHNVKFFKWECSDEKILWAQLFILRRADGYVNSENKIVVSDHGTWNPILSKLKVLCEYWESYLGDTSLSHWAECDVVSYLKHVMLCTDEMGQSFVRHHGQAEGHRHILYRSHMYFMDGTLVDGLRIEVDKRLCEAILKPHIEASGQSLAVWLKGGSHGSIPIENGMVVLADAIELIETAQAKAARAFYSYIRKNPRVSAPAMLCEKDGLYTGKTIRSAKKQQLRSILDKRLAGEPPCIFASRGALSDFVANLYSAAIYIVLVLSGCRVSEWVTFYPRHMKRHIDGTWEFSNAVHKTNHSILSPRYLHGMAALALDTLIELSYLDKIAEDAPVLLRSFRCHTRCKEGKRPTFSDMLASGYWGENAGATVRSSFGEYYARTIAKHIELVKIHSETTPHQARHLWAEYCIRRFDGAVIDRISEHFRHRLSDNFIKAYYEKALLERERDDIERAYVEDILRRVANDESGSMAGFYGPAVKRARNELKKAKLISTDDYDLAIAAISEAVTITVDEWGYCLLREGEEARARCFNKELGTAMVDELRSFEVCAQCVHSCNTELQRAGIERSLLAHEQYVDALPAELSRLGDASRQHLKYGERRLREMGYE</sequence>
<dbReference type="InterPro" id="IPR013762">
    <property type="entry name" value="Integrase-like_cat_sf"/>
</dbReference>
<dbReference type="SUPFAM" id="SSF56349">
    <property type="entry name" value="DNA breaking-rejoining enzymes"/>
    <property type="match status" value="1"/>
</dbReference>
<keyword evidence="3" id="KW-1185">Reference proteome</keyword>
<geneLocation type="plasmid" evidence="2 3">
    <name>pAb134-03</name>
</geneLocation>